<protein>
    <submittedName>
        <fullName evidence="1">Uncharacterized protein</fullName>
    </submittedName>
</protein>
<name>A0A0V0ZV60_9BILA</name>
<evidence type="ECO:0000313" key="2">
    <source>
        <dbReference type="Proteomes" id="UP000054783"/>
    </source>
</evidence>
<sequence length="136" mass="15690">MLARATGIPKRKPEPPLEKDIQFHCTDTTHCYNKVHKIHSYCDDEENQKAELLRHMTDHGRNMNRAIIRNHGDKYIITKHYYQLMPLSLATLKRQGSYGVKGEGYALGYASGKILKISNFLKYSPRLYPQAMPQGK</sequence>
<comment type="caution">
    <text evidence="1">The sequence shown here is derived from an EMBL/GenBank/DDBJ whole genome shotgun (WGS) entry which is preliminary data.</text>
</comment>
<proteinExistence type="predicted"/>
<evidence type="ECO:0000313" key="1">
    <source>
        <dbReference type="EMBL" id="KRY15939.1"/>
    </source>
</evidence>
<dbReference type="Proteomes" id="UP000054783">
    <property type="component" value="Unassembled WGS sequence"/>
</dbReference>
<keyword evidence="2" id="KW-1185">Reference proteome</keyword>
<dbReference type="AlphaFoldDB" id="A0A0V0ZV60"/>
<dbReference type="EMBL" id="JYDQ01000086">
    <property type="protein sequence ID" value="KRY15939.1"/>
    <property type="molecule type" value="Genomic_DNA"/>
</dbReference>
<accession>A0A0V0ZV60</accession>
<gene>
    <name evidence="1" type="ORF">T12_1824</name>
</gene>
<reference evidence="1 2" key="1">
    <citation type="submission" date="2015-01" db="EMBL/GenBank/DDBJ databases">
        <title>Evolution of Trichinella species and genotypes.</title>
        <authorList>
            <person name="Korhonen P.K."/>
            <person name="Edoardo P."/>
            <person name="Giuseppe L.R."/>
            <person name="Gasser R.B."/>
        </authorList>
    </citation>
    <scope>NUCLEOTIDE SEQUENCE [LARGE SCALE GENOMIC DNA]</scope>
    <source>
        <strain evidence="1">ISS2496</strain>
    </source>
</reference>
<organism evidence="1 2">
    <name type="scientific">Trichinella patagoniensis</name>
    <dbReference type="NCBI Taxonomy" id="990121"/>
    <lineage>
        <taxon>Eukaryota</taxon>
        <taxon>Metazoa</taxon>
        <taxon>Ecdysozoa</taxon>
        <taxon>Nematoda</taxon>
        <taxon>Enoplea</taxon>
        <taxon>Dorylaimia</taxon>
        <taxon>Trichinellida</taxon>
        <taxon>Trichinellidae</taxon>
        <taxon>Trichinella</taxon>
    </lineage>
</organism>